<dbReference type="AlphaFoldDB" id="A0A8C5FTK6"/>
<dbReference type="Gene3D" id="3.30.160.60">
    <property type="entry name" value="Classic Zinc Finger"/>
    <property type="match status" value="1"/>
</dbReference>
<dbReference type="Proteomes" id="UP000694546">
    <property type="component" value="Chromosome 21"/>
</dbReference>
<protein>
    <submittedName>
        <fullName evidence="3">Zinc finger protein 106-like</fullName>
    </submittedName>
</protein>
<dbReference type="InterPro" id="IPR015943">
    <property type="entry name" value="WD40/YVTN_repeat-like_dom_sf"/>
</dbReference>
<feature type="compositionally biased region" description="Polar residues" evidence="1">
    <location>
        <begin position="355"/>
        <end position="364"/>
    </location>
</feature>
<dbReference type="SMART" id="SM00320">
    <property type="entry name" value="WD40"/>
    <property type="match status" value="6"/>
</dbReference>
<dbReference type="Ensembl" id="ENSGMOT00000069176.1">
    <property type="protein sequence ID" value="ENSGMOP00000060224.1"/>
    <property type="gene ID" value="ENSGMOG00000000179.2"/>
</dbReference>
<dbReference type="GO" id="GO:0008286">
    <property type="term" value="P:insulin receptor signaling pathway"/>
    <property type="evidence" value="ECO:0007669"/>
    <property type="project" value="TreeGrafter"/>
</dbReference>
<reference evidence="3" key="1">
    <citation type="submission" date="2025-08" db="UniProtKB">
        <authorList>
            <consortium name="Ensembl"/>
        </authorList>
    </citation>
    <scope>IDENTIFICATION</scope>
</reference>
<accession>A0A8C5FTK6</accession>
<dbReference type="InterPro" id="IPR001680">
    <property type="entry name" value="WD40_rpt"/>
</dbReference>
<evidence type="ECO:0000259" key="2">
    <source>
        <dbReference type="PROSITE" id="PS00028"/>
    </source>
</evidence>
<dbReference type="SMART" id="SM00355">
    <property type="entry name" value="ZnF_C2H2"/>
    <property type="match status" value="4"/>
</dbReference>
<dbReference type="PANTHER" id="PTHR14435:SF2">
    <property type="entry name" value="ZINC FINGER PROTEIN 106"/>
    <property type="match status" value="1"/>
</dbReference>
<dbReference type="PROSITE" id="PS00028">
    <property type="entry name" value="ZINC_FINGER_C2H2_1"/>
    <property type="match status" value="1"/>
</dbReference>
<dbReference type="GeneTree" id="ENSGT00940000157336"/>
<dbReference type="InterPro" id="IPR042622">
    <property type="entry name" value="Znf106"/>
</dbReference>
<evidence type="ECO:0000313" key="3">
    <source>
        <dbReference type="Ensembl" id="ENSGMOP00000060224.1"/>
    </source>
</evidence>
<feature type="compositionally biased region" description="Low complexity" evidence="1">
    <location>
        <begin position="484"/>
        <end position="495"/>
    </location>
</feature>
<proteinExistence type="predicted"/>
<feature type="compositionally biased region" description="Polar residues" evidence="1">
    <location>
        <begin position="290"/>
        <end position="313"/>
    </location>
</feature>
<dbReference type="CDD" id="cd00200">
    <property type="entry name" value="WD40"/>
    <property type="match status" value="1"/>
</dbReference>
<dbReference type="GeneID" id="115533998"/>
<feature type="compositionally biased region" description="Basic residues" evidence="1">
    <location>
        <begin position="167"/>
        <end position="176"/>
    </location>
</feature>
<evidence type="ECO:0000313" key="4">
    <source>
        <dbReference type="Proteomes" id="UP000694546"/>
    </source>
</evidence>
<dbReference type="PANTHER" id="PTHR14435">
    <property type="entry name" value="ZINC FINGER PROTEIN 106"/>
    <property type="match status" value="1"/>
</dbReference>
<feature type="region of interest" description="Disordered" evidence="1">
    <location>
        <begin position="532"/>
        <end position="553"/>
    </location>
</feature>
<feature type="region of interest" description="Disordered" evidence="1">
    <location>
        <begin position="569"/>
        <end position="673"/>
    </location>
</feature>
<sequence length="1055" mass="115300">MAKAPVKKVVNGNAPVQTSTVVKGKARFKTKTVVKGKATVNTRTVVEKKAPVKTNTKSSSEKKNDHYCVLCGESYSTKDGHTHMQSYLHHREFKIALGRDISHWCQACQTSSIDLSAYAKHVDTPEHKLKLNLLRLCVKPIALSKILSPEDYKIVVERNQNLKSLRKKTRNRQKKKMLQERNLRSTCQQNKHIKKEALLGTLGQPAGSSGSGVELVQNKRQAEELDFTSDDVYQSGATLFEQEPVRTTTSQPSPGPNPAGSTPPAPPGGPCNTDVGVMLRLIRRALGTPTAHTVDSGSGVTQKRSIKQETSQMVAGKRQQRKKGIGIPRLGVDQENPPLCPVDFTEEEHLYWDSYSATSNNGQGNPARVSVKGEPGELDTSPPERRKRKGDDGLSSTDRSRKKRMSKSNKGTEEVDQLLTVSLREEDVCRALEELDRSLVQARTALQATYAEVQRLLALRQQFSTEVSGLRAKRIEILHGMQGSSGPSTAADPAAPSMPPSRSPHSPFACLPAHSPLLQLSAATSPLSAAQLYPPFAHPSPGAPLKQERGDPPQAAPLLIHASRLLRHTPPWPEAQPTAESATNTVPAPPLAAVKQSSSPPLAPKREPEEEEESDDSDESEGSLVIMEPRTVDIIHIDESDSDVSPKKTPPAPDRENRAPLQPTTTSTQGVKELTSVPMTTSEPDQGPPQEPLALGPFQNHAGPVHDLQIYGGRLYSCSGDNTARAYCLVTKECQGVFEGHSSTINCLLVATLAQGTLARLYTGSSDKTVRCFSIKSQKFLDQVSFPDRVLCLHISWGILYVGLANGSVVSLHLKTLKELDVLECHGPRGVSCLGTSQEGARRVLLVGSYDSTISVRDAKSGLMLRSLQGHTKTVLCMKVVNDLVFSGSSDTGVHAHNIHTGELVRIYKGHSHSVTSIIILGKVMVTACLDKLLRVYELQSHDRLQVYGGHSDMVMCMAIHKSVIYSGCYDGSIQASKLNLMKNYRCWWHGCSLIFGVEEHLTQHLLRDHSNAHLATVACRWRGCDAFFPTQDAVQQKLPTHVQSHVEEDSQLNI</sequence>
<feature type="region of interest" description="Disordered" evidence="1">
    <location>
        <begin position="355"/>
        <end position="414"/>
    </location>
</feature>
<evidence type="ECO:0000256" key="1">
    <source>
        <dbReference type="SAM" id="MobiDB-lite"/>
    </source>
</evidence>
<dbReference type="InterPro" id="IPR013087">
    <property type="entry name" value="Znf_C2H2_type"/>
</dbReference>
<dbReference type="Gene3D" id="2.130.10.10">
    <property type="entry name" value="YVTN repeat-like/Quinoprotein amine dehydrogenase"/>
    <property type="match status" value="3"/>
</dbReference>
<dbReference type="SUPFAM" id="SSF50978">
    <property type="entry name" value="WD40 repeat-like"/>
    <property type="match status" value="1"/>
</dbReference>
<feature type="region of interest" description="Disordered" evidence="1">
    <location>
        <begin position="481"/>
        <end position="510"/>
    </location>
</feature>
<dbReference type="GO" id="GO:0017124">
    <property type="term" value="F:SH3 domain binding"/>
    <property type="evidence" value="ECO:0007669"/>
    <property type="project" value="TreeGrafter"/>
</dbReference>
<dbReference type="GO" id="GO:0016020">
    <property type="term" value="C:membrane"/>
    <property type="evidence" value="ECO:0007669"/>
    <property type="project" value="TreeGrafter"/>
</dbReference>
<feature type="region of interest" description="Disordered" evidence="1">
    <location>
        <begin position="288"/>
        <end position="334"/>
    </location>
</feature>
<keyword evidence="4" id="KW-1185">Reference proteome</keyword>
<dbReference type="RefSeq" id="XP_030200405.1">
    <property type="nucleotide sequence ID" value="XM_030344545.1"/>
</dbReference>
<dbReference type="FunFam" id="2.130.10.10:FF:000114">
    <property type="entry name" value="zinc finger protein 106 isoform X1"/>
    <property type="match status" value="1"/>
</dbReference>
<feature type="compositionally biased region" description="Basic and acidic residues" evidence="1">
    <location>
        <begin position="630"/>
        <end position="639"/>
    </location>
</feature>
<feature type="region of interest" description="Disordered" evidence="1">
    <location>
        <begin position="167"/>
        <end position="190"/>
    </location>
</feature>
<gene>
    <name evidence="3" type="primary">LOC115533998</name>
</gene>
<dbReference type="GO" id="GO:0003723">
    <property type="term" value="F:RNA binding"/>
    <property type="evidence" value="ECO:0007669"/>
    <property type="project" value="InterPro"/>
</dbReference>
<feature type="domain" description="C2H2-type" evidence="2">
    <location>
        <begin position="987"/>
        <end position="1010"/>
    </location>
</feature>
<dbReference type="GO" id="GO:0005829">
    <property type="term" value="C:cytosol"/>
    <property type="evidence" value="ECO:0007669"/>
    <property type="project" value="TreeGrafter"/>
</dbReference>
<dbReference type="Pfam" id="PF00400">
    <property type="entry name" value="WD40"/>
    <property type="match status" value="3"/>
</dbReference>
<dbReference type="InterPro" id="IPR036322">
    <property type="entry name" value="WD40_repeat_dom_sf"/>
</dbReference>
<feature type="compositionally biased region" description="Acidic residues" evidence="1">
    <location>
        <begin position="609"/>
        <end position="621"/>
    </location>
</feature>
<reference evidence="3" key="2">
    <citation type="submission" date="2025-09" db="UniProtKB">
        <authorList>
            <consortium name="Ensembl"/>
        </authorList>
    </citation>
    <scope>IDENTIFICATION</scope>
</reference>
<name>A0A8C5FTK6_GADMO</name>
<organism evidence="3 4">
    <name type="scientific">Gadus morhua</name>
    <name type="common">Atlantic cod</name>
    <dbReference type="NCBI Taxonomy" id="8049"/>
    <lineage>
        <taxon>Eukaryota</taxon>
        <taxon>Metazoa</taxon>
        <taxon>Chordata</taxon>
        <taxon>Craniata</taxon>
        <taxon>Vertebrata</taxon>
        <taxon>Euteleostomi</taxon>
        <taxon>Actinopterygii</taxon>
        <taxon>Neopterygii</taxon>
        <taxon>Teleostei</taxon>
        <taxon>Neoteleostei</taxon>
        <taxon>Acanthomorphata</taxon>
        <taxon>Zeiogadaria</taxon>
        <taxon>Gadariae</taxon>
        <taxon>Gadiformes</taxon>
        <taxon>Gadoidei</taxon>
        <taxon>Gadidae</taxon>
        <taxon>Gadus</taxon>
    </lineage>
</organism>
<feature type="compositionally biased region" description="Pro residues" evidence="1">
    <location>
        <begin position="253"/>
        <end position="269"/>
    </location>
</feature>
<feature type="region of interest" description="Disordered" evidence="1">
    <location>
        <begin position="239"/>
        <end position="274"/>
    </location>
</feature>